<dbReference type="PANTHER" id="PTHR30349">
    <property type="entry name" value="PHAGE INTEGRASE-RELATED"/>
    <property type="match status" value="1"/>
</dbReference>
<evidence type="ECO:0000313" key="5">
    <source>
        <dbReference type="Proteomes" id="UP000553963"/>
    </source>
</evidence>
<name>A0A840ALX3_9HYPH</name>
<dbReference type="RefSeq" id="WP_183397725.1">
    <property type="nucleotide sequence ID" value="NZ_JACIDS010000002.1"/>
</dbReference>
<dbReference type="AlphaFoldDB" id="A0A840ALX3"/>
<dbReference type="InterPro" id="IPR013762">
    <property type="entry name" value="Integrase-like_cat_sf"/>
</dbReference>
<dbReference type="PROSITE" id="PS51898">
    <property type="entry name" value="TYR_RECOMBINASE"/>
    <property type="match status" value="1"/>
</dbReference>
<dbReference type="SUPFAM" id="SSF56349">
    <property type="entry name" value="DNA breaking-rejoining enzymes"/>
    <property type="match status" value="1"/>
</dbReference>
<organism evidence="4 5">
    <name type="scientific">Kaistia hirudinis</name>
    <dbReference type="NCBI Taxonomy" id="1293440"/>
    <lineage>
        <taxon>Bacteria</taxon>
        <taxon>Pseudomonadati</taxon>
        <taxon>Pseudomonadota</taxon>
        <taxon>Alphaproteobacteria</taxon>
        <taxon>Hyphomicrobiales</taxon>
        <taxon>Kaistiaceae</taxon>
        <taxon>Kaistia</taxon>
    </lineage>
</organism>
<comment type="caution">
    <text evidence="4">The sequence shown here is derived from an EMBL/GenBank/DDBJ whole genome shotgun (WGS) entry which is preliminary data.</text>
</comment>
<evidence type="ECO:0000313" key="4">
    <source>
        <dbReference type="EMBL" id="MBB3930027.1"/>
    </source>
</evidence>
<keyword evidence="1" id="KW-0229">DNA integration</keyword>
<dbReference type="InterPro" id="IPR050090">
    <property type="entry name" value="Tyrosine_recombinase_XerCD"/>
</dbReference>
<dbReference type="Pfam" id="PF00589">
    <property type="entry name" value="Phage_integrase"/>
    <property type="match status" value="1"/>
</dbReference>
<protein>
    <submittedName>
        <fullName evidence="4">Integrase/recombinase XerD</fullName>
    </submittedName>
</protein>
<dbReference type="GO" id="GO:0003677">
    <property type="term" value="F:DNA binding"/>
    <property type="evidence" value="ECO:0007669"/>
    <property type="project" value="InterPro"/>
</dbReference>
<dbReference type="EMBL" id="JACIDS010000002">
    <property type="protein sequence ID" value="MBB3930027.1"/>
    <property type="molecule type" value="Genomic_DNA"/>
</dbReference>
<evidence type="ECO:0000256" key="2">
    <source>
        <dbReference type="ARBA" id="ARBA00023172"/>
    </source>
</evidence>
<dbReference type="GO" id="GO:0015074">
    <property type="term" value="P:DNA integration"/>
    <property type="evidence" value="ECO:0007669"/>
    <property type="project" value="UniProtKB-KW"/>
</dbReference>
<dbReference type="PANTHER" id="PTHR30349:SF64">
    <property type="entry name" value="PROPHAGE INTEGRASE INTD-RELATED"/>
    <property type="match status" value="1"/>
</dbReference>
<accession>A0A840ALX3</accession>
<evidence type="ECO:0000256" key="1">
    <source>
        <dbReference type="ARBA" id="ARBA00022908"/>
    </source>
</evidence>
<sequence length="193" mass="21115">MLGQPAKVLGGADVRRALRWVANSRHPERNAVMLQLSVKAGLRACEIARLTWRMVTDHRGRIATTIELPARAAKKGSGRRIPMHPALKQALTRLQGVTIVDPLASVVRSERARPMTPDSVVNWFARLYAELGLIGCSSHSGRRTFITHAARLAGAAGGSLRDVQLLAGHRSLKTTQGYIDGSEPAQRRLVHRL</sequence>
<keyword evidence="5" id="KW-1185">Reference proteome</keyword>
<dbReference type="InterPro" id="IPR002104">
    <property type="entry name" value="Integrase_catalytic"/>
</dbReference>
<dbReference type="Proteomes" id="UP000553963">
    <property type="component" value="Unassembled WGS sequence"/>
</dbReference>
<keyword evidence="2" id="KW-0233">DNA recombination</keyword>
<dbReference type="Gene3D" id="1.10.443.10">
    <property type="entry name" value="Intergrase catalytic core"/>
    <property type="match status" value="1"/>
</dbReference>
<dbReference type="InterPro" id="IPR011010">
    <property type="entry name" value="DNA_brk_join_enz"/>
</dbReference>
<proteinExistence type="predicted"/>
<evidence type="ECO:0000259" key="3">
    <source>
        <dbReference type="PROSITE" id="PS51898"/>
    </source>
</evidence>
<feature type="domain" description="Tyr recombinase" evidence="3">
    <location>
        <begin position="4"/>
        <end position="191"/>
    </location>
</feature>
<dbReference type="GO" id="GO:0006310">
    <property type="term" value="P:DNA recombination"/>
    <property type="evidence" value="ECO:0007669"/>
    <property type="project" value="UniProtKB-KW"/>
</dbReference>
<reference evidence="4 5" key="1">
    <citation type="submission" date="2020-08" db="EMBL/GenBank/DDBJ databases">
        <title>Genomic Encyclopedia of Type Strains, Phase IV (KMG-IV): sequencing the most valuable type-strain genomes for metagenomic binning, comparative biology and taxonomic classification.</title>
        <authorList>
            <person name="Goeker M."/>
        </authorList>
    </citation>
    <scope>NUCLEOTIDE SEQUENCE [LARGE SCALE GENOMIC DNA]</scope>
    <source>
        <strain evidence="4 5">DSM 25966</strain>
    </source>
</reference>
<dbReference type="CDD" id="cd00397">
    <property type="entry name" value="DNA_BRE_C"/>
    <property type="match status" value="1"/>
</dbReference>
<gene>
    <name evidence="4" type="ORF">GGR25_001066</name>
</gene>